<dbReference type="PROSITE" id="PS51257">
    <property type="entry name" value="PROKAR_LIPOPROTEIN"/>
    <property type="match status" value="1"/>
</dbReference>
<comment type="caution">
    <text evidence="2">The sequence shown here is derived from an EMBL/GenBank/DDBJ whole genome shotgun (WGS) entry which is preliminary data.</text>
</comment>
<keyword evidence="3" id="KW-1185">Reference proteome</keyword>
<keyword evidence="1" id="KW-0732">Signal</keyword>
<feature type="chain" id="PRO_5039027505" description="Acid stress chaperone HdeA" evidence="1">
    <location>
        <begin position="26"/>
        <end position="88"/>
    </location>
</feature>
<protein>
    <recommendedName>
        <fullName evidence="4">Acid stress chaperone HdeA</fullName>
    </recommendedName>
</protein>
<proteinExistence type="predicted"/>
<dbReference type="Proteomes" id="UP000295511">
    <property type="component" value="Unassembled WGS sequence"/>
</dbReference>
<feature type="signal peptide" evidence="1">
    <location>
        <begin position="1"/>
        <end position="25"/>
    </location>
</feature>
<evidence type="ECO:0000313" key="3">
    <source>
        <dbReference type="Proteomes" id="UP000295511"/>
    </source>
</evidence>
<dbReference type="OrthoDB" id="4966341at2"/>
<dbReference type="EMBL" id="SMRU01000021">
    <property type="protein sequence ID" value="TDF92866.1"/>
    <property type="molecule type" value="Genomic_DNA"/>
</dbReference>
<reference evidence="2 3" key="1">
    <citation type="submission" date="2019-03" db="EMBL/GenBank/DDBJ databases">
        <title>Whole genome sequence of Arthrobacter sp JH1-1.</title>
        <authorList>
            <person name="Trinh H.N."/>
        </authorList>
    </citation>
    <scope>NUCLEOTIDE SEQUENCE [LARGE SCALE GENOMIC DNA]</scope>
    <source>
        <strain evidence="2 3">JH1-1</strain>
    </source>
</reference>
<evidence type="ECO:0000256" key="1">
    <source>
        <dbReference type="SAM" id="SignalP"/>
    </source>
</evidence>
<name>A0A4R5KCI4_9MICC</name>
<organism evidence="2 3">
    <name type="scientific">Arthrobacter terricola</name>
    <dbReference type="NCBI Taxonomy" id="2547396"/>
    <lineage>
        <taxon>Bacteria</taxon>
        <taxon>Bacillati</taxon>
        <taxon>Actinomycetota</taxon>
        <taxon>Actinomycetes</taxon>
        <taxon>Micrococcales</taxon>
        <taxon>Micrococcaceae</taxon>
        <taxon>Arthrobacter</taxon>
    </lineage>
</organism>
<sequence>MGNLKKTALATVVVVLTALSLTACSANQGANTKCSDYNRMSTDDQTKVIQQILKDKGQSESVLKIGAYKLSAKAYCALQGSDSTLAGL</sequence>
<dbReference type="RefSeq" id="WP_133205443.1">
    <property type="nucleotide sequence ID" value="NZ_SMRU01000021.1"/>
</dbReference>
<gene>
    <name evidence="2" type="ORF">E1809_17040</name>
</gene>
<evidence type="ECO:0000313" key="2">
    <source>
        <dbReference type="EMBL" id="TDF92866.1"/>
    </source>
</evidence>
<accession>A0A4R5KCI4</accession>
<evidence type="ECO:0008006" key="4">
    <source>
        <dbReference type="Google" id="ProtNLM"/>
    </source>
</evidence>
<dbReference type="AlphaFoldDB" id="A0A4R5KCI4"/>